<dbReference type="RefSeq" id="WP_353645735.1">
    <property type="nucleotide sequence ID" value="NZ_CP159253.1"/>
</dbReference>
<sequence>MNTIRVHFYDSTGEAYDTVQCSANVKNGDILIIPSEKVVGLADTWPVAITKEAGHLHTLADGNFFTYVHQYGEKAGQRVFTDEQIDLARRIARQLGYELQ</sequence>
<name>A0AAU8CIR2_9HYPH</name>
<dbReference type="AlphaFoldDB" id="A0AAU8CIR2"/>
<organism evidence="1">
    <name type="scientific">Mesorhizobium sp. WSM2240</name>
    <dbReference type="NCBI Taxonomy" id="3228851"/>
    <lineage>
        <taxon>Bacteria</taxon>
        <taxon>Pseudomonadati</taxon>
        <taxon>Pseudomonadota</taxon>
        <taxon>Alphaproteobacteria</taxon>
        <taxon>Hyphomicrobiales</taxon>
        <taxon>Phyllobacteriaceae</taxon>
        <taxon>Mesorhizobium</taxon>
    </lineage>
</organism>
<dbReference type="EMBL" id="CP159253">
    <property type="protein sequence ID" value="XCG46727.1"/>
    <property type="molecule type" value="Genomic_DNA"/>
</dbReference>
<proteinExistence type="predicted"/>
<evidence type="ECO:0000313" key="1">
    <source>
        <dbReference type="EMBL" id="XCG46727.1"/>
    </source>
</evidence>
<accession>A0AAU8CIR2</accession>
<evidence type="ECO:0008006" key="2">
    <source>
        <dbReference type="Google" id="ProtNLM"/>
    </source>
</evidence>
<reference evidence="1" key="1">
    <citation type="submission" date="2024-06" db="EMBL/GenBank/DDBJ databases">
        <title>Mesorhizobium karijinii sp. nov., a symbiont of the iconic Swainsona formosa from arid Australia.</title>
        <authorList>
            <person name="Hill Y.J."/>
            <person name="Watkin E.L.J."/>
            <person name="O'Hara G.W."/>
            <person name="Terpolilli J."/>
            <person name="Tye M.L."/>
            <person name="Kohlmeier M.G."/>
        </authorList>
    </citation>
    <scope>NUCLEOTIDE SEQUENCE</scope>
    <source>
        <strain evidence="1">WSM2240</strain>
    </source>
</reference>
<protein>
    <recommendedName>
        <fullName evidence="2">Phage protein</fullName>
    </recommendedName>
</protein>
<gene>
    <name evidence="1" type="ORF">ABVK50_15510</name>
</gene>